<evidence type="ECO:0000313" key="1">
    <source>
        <dbReference type="EMBL" id="CDM95305.1"/>
    </source>
</evidence>
<sequence length="42" mass="4878">MLTWGYYQPADNFKQMAARNDDCGSFQATLDMRASNLEHHWG</sequence>
<name>A0A9P1KEN6_9CYAN</name>
<reference evidence="1 2" key="1">
    <citation type="submission" date="2014-02" db="EMBL/GenBank/DDBJ databases">
        <authorList>
            <person name="Genoscope - CEA"/>
        </authorList>
    </citation>
    <scope>NUCLEOTIDE SEQUENCE [LARGE SCALE GENOMIC DNA]</scope>
    <source>
        <strain evidence="1 2">PCC 8005</strain>
    </source>
</reference>
<gene>
    <name evidence="1" type="ORF">ARTHRO_30573</name>
</gene>
<organism evidence="1 2">
    <name type="scientific">Limnospira indica PCC 8005</name>
    <dbReference type="NCBI Taxonomy" id="376219"/>
    <lineage>
        <taxon>Bacteria</taxon>
        <taxon>Bacillati</taxon>
        <taxon>Cyanobacteriota</taxon>
        <taxon>Cyanophyceae</taxon>
        <taxon>Oscillatoriophycideae</taxon>
        <taxon>Oscillatoriales</taxon>
        <taxon>Sirenicapillariaceae</taxon>
        <taxon>Limnospira</taxon>
    </lineage>
</organism>
<evidence type="ECO:0000313" key="2">
    <source>
        <dbReference type="Proteomes" id="UP000032946"/>
    </source>
</evidence>
<protein>
    <submittedName>
        <fullName evidence="1">Uncharacterized protein</fullName>
    </submittedName>
</protein>
<keyword evidence="2" id="KW-1185">Reference proteome</keyword>
<proteinExistence type="predicted"/>
<dbReference type="EMBL" id="FO818640">
    <property type="protein sequence ID" value="CDM95305.1"/>
    <property type="molecule type" value="Genomic_DNA"/>
</dbReference>
<accession>A0A9P1KEN6</accession>
<dbReference type="Proteomes" id="UP000032946">
    <property type="component" value="Chromosome"/>
</dbReference>
<dbReference type="AlphaFoldDB" id="A0A9P1KEN6"/>